<name>A0A2Z2KJU6_9BACL</name>
<feature type="transmembrane region" description="Helical" evidence="1">
    <location>
        <begin position="262"/>
        <end position="286"/>
    </location>
</feature>
<proteinExistence type="predicted"/>
<keyword evidence="1" id="KW-1133">Transmembrane helix</keyword>
<dbReference type="AlphaFoldDB" id="A0A2Z2KJU6"/>
<evidence type="ECO:0000313" key="3">
    <source>
        <dbReference type="Proteomes" id="UP000249890"/>
    </source>
</evidence>
<keyword evidence="3" id="KW-1185">Reference proteome</keyword>
<dbReference type="RefSeq" id="WP_087915235.1">
    <property type="nucleotide sequence ID" value="NZ_CP021780.1"/>
</dbReference>
<dbReference type="EMBL" id="CP021780">
    <property type="protein sequence ID" value="ASA21222.1"/>
    <property type="molecule type" value="Genomic_DNA"/>
</dbReference>
<feature type="transmembrane region" description="Helical" evidence="1">
    <location>
        <begin position="479"/>
        <end position="500"/>
    </location>
</feature>
<feature type="transmembrane region" description="Helical" evidence="1">
    <location>
        <begin position="433"/>
        <end position="459"/>
    </location>
</feature>
<dbReference type="KEGG" id="pdh:B9T62_10750"/>
<keyword evidence="1" id="KW-0472">Membrane</keyword>
<feature type="transmembrane region" description="Helical" evidence="1">
    <location>
        <begin position="186"/>
        <end position="209"/>
    </location>
</feature>
<feature type="transmembrane region" description="Helical" evidence="1">
    <location>
        <begin position="400"/>
        <end position="421"/>
    </location>
</feature>
<dbReference type="Proteomes" id="UP000249890">
    <property type="component" value="Chromosome"/>
</dbReference>
<reference evidence="2 3" key="1">
    <citation type="submission" date="2017-06" db="EMBL/GenBank/DDBJ databases">
        <title>Complete genome sequence of Paenibacillus donghaensis KCTC 13049T isolated from East Sea sediment, South Korea.</title>
        <authorList>
            <person name="Jung B.K."/>
            <person name="Hong S.-J."/>
            <person name="Shin J.-H."/>
        </authorList>
    </citation>
    <scope>NUCLEOTIDE SEQUENCE [LARGE SCALE GENOMIC DNA]</scope>
    <source>
        <strain evidence="2 3">KCTC 13049</strain>
    </source>
</reference>
<evidence type="ECO:0000256" key="1">
    <source>
        <dbReference type="SAM" id="Phobius"/>
    </source>
</evidence>
<evidence type="ECO:0000313" key="2">
    <source>
        <dbReference type="EMBL" id="ASA21222.1"/>
    </source>
</evidence>
<organism evidence="2 3">
    <name type="scientific">Paenibacillus donghaensis</name>
    <dbReference type="NCBI Taxonomy" id="414771"/>
    <lineage>
        <taxon>Bacteria</taxon>
        <taxon>Bacillati</taxon>
        <taxon>Bacillota</taxon>
        <taxon>Bacilli</taxon>
        <taxon>Bacillales</taxon>
        <taxon>Paenibacillaceae</taxon>
        <taxon>Paenibacillus</taxon>
    </lineage>
</organism>
<feature type="transmembrane region" description="Helical" evidence="1">
    <location>
        <begin position="221"/>
        <end position="242"/>
    </location>
</feature>
<accession>A0A2Z2KJU6</accession>
<feature type="transmembrane region" description="Helical" evidence="1">
    <location>
        <begin position="307"/>
        <end position="329"/>
    </location>
</feature>
<gene>
    <name evidence="2" type="ORF">B9T62_10750</name>
</gene>
<sequence length="505" mass="55364">MYCAKCGMKNADYALYCGNDGYDLQLSSSEIHLQPIEAGYCSACGVSMARHAAYCSACGEEAGSHVAIQTSVSSILKPGNADNRRITTFRCGVDIKSFLTRGMLGGVAAVAVLLILSMVISITLNKQIPELMSEENPYIELLNQYEIDSNFTIFGVSETAMAVNLISSSMHINGDVDLFGSQGLNIHMGLIALLVVPFVALVFGGYLSARIYRLSEKREGFLVSMVIGLYYGGSLLIVSRLAGFSKQIGMEMYTYDQSSKLVYSFSWVEALFFGWLLGTLFSWIGYRLYTRIHSDKKWLLKESAVAQAIRAVVIGLATLSLLTFVIMAMKFGQQISTSANLLLAPQLGLYLLNLSHLGTIHFGGEGEKLHYSLLAGLRSDSVEDLNGYNGFFLAPHFLDGYVYCGLFITLIILIWVGYGYVRTLRQSPNLLSSIGIFSVTYGAMMAFLAKISLIGFTMAGGGQSEDGWFMSTFYLNFSMGYVFLTSFIISLLMLLVGSFVSQKLH</sequence>
<keyword evidence="1" id="KW-0812">Transmembrane</keyword>
<feature type="transmembrane region" description="Helical" evidence="1">
    <location>
        <begin position="104"/>
        <end position="124"/>
    </location>
</feature>
<protein>
    <submittedName>
        <fullName evidence="2">Uncharacterized protein</fullName>
    </submittedName>
</protein>